<accession>A0A7I9VI83</accession>
<evidence type="ECO:0000313" key="3">
    <source>
        <dbReference type="Proteomes" id="UP000503640"/>
    </source>
</evidence>
<organism evidence="2 3">
    <name type="scientific">Anaeromyxobacter diazotrophicus</name>
    <dbReference type="NCBI Taxonomy" id="2590199"/>
    <lineage>
        <taxon>Bacteria</taxon>
        <taxon>Pseudomonadati</taxon>
        <taxon>Myxococcota</taxon>
        <taxon>Myxococcia</taxon>
        <taxon>Myxococcales</taxon>
        <taxon>Cystobacterineae</taxon>
        <taxon>Anaeromyxobacteraceae</taxon>
        <taxon>Anaeromyxobacter</taxon>
    </lineage>
</organism>
<evidence type="ECO:0000313" key="2">
    <source>
        <dbReference type="EMBL" id="GEJ56122.1"/>
    </source>
</evidence>
<dbReference type="RefSeq" id="WP_176063313.1">
    <property type="nucleotide sequence ID" value="NZ_BJTG01000002.1"/>
</dbReference>
<comment type="caution">
    <text evidence="2">The sequence shown here is derived from an EMBL/GenBank/DDBJ whole genome shotgun (WGS) entry which is preliminary data.</text>
</comment>
<keyword evidence="1" id="KW-0472">Membrane</keyword>
<feature type="transmembrane region" description="Helical" evidence="1">
    <location>
        <begin position="51"/>
        <end position="71"/>
    </location>
</feature>
<keyword evidence="1" id="KW-1133">Transmembrane helix</keyword>
<protein>
    <submittedName>
        <fullName evidence="2">Uncharacterized protein</fullName>
    </submittedName>
</protein>
<sequence length="158" mass="16988">MSLGEWVLWGFAATVVLTTILAGGQGFGLTRMSIPFLLGTLFTGHRDRAKVIGVAIHLLNGWAFALLYLALFRAWGGGGLLRGAAMGAVHALFVLTVVLPVYPGLHPRMASEHHGPDVRRQLEPPGFLGLHYGFQTPILVLAAHLVYGAILGAFYRFG</sequence>
<feature type="transmembrane region" description="Helical" evidence="1">
    <location>
        <begin position="83"/>
        <end position="102"/>
    </location>
</feature>
<reference evidence="3" key="1">
    <citation type="journal article" date="2020" name="Appl. Environ. Microbiol.">
        <title>Diazotrophic Anaeromyxobacter Isolates from Soils.</title>
        <authorList>
            <person name="Masuda Y."/>
            <person name="Yamanaka H."/>
            <person name="Xu Z.X."/>
            <person name="Shiratori Y."/>
            <person name="Aono T."/>
            <person name="Amachi S."/>
            <person name="Senoo K."/>
            <person name="Itoh H."/>
        </authorList>
    </citation>
    <scope>NUCLEOTIDE SEQUENCE [LARGE SCALE GENOMIC DNA]</scope>
    <source>
        <strain evidence="3">R267</strain>
    </source>
</reference>
<gene>
    <name evidence="2" type="ORF">AMYX_08630</name>
</gene>
<proteinExistence type="predicted"/>
<feature type="transmembrane region" description="Helical" evidence="1">
    <location>
        <begin position="138"/>
        <end position="157"/>
    </location>
</feature>
<keyword evidence="1" id="KW-0812">Transmembrane</keyword>
<dbReference type="Proteomes" id="UP000503640">
    <property type="component" value="Unassembled WGS sequence"/>
</dbReference>
<feature type="transmembrane region" description="Helical" evidence="1">
    <location>
        <begin position="6"/>
        <end position="30"/>
    </location>
</feature>
<dbReference type="EMBL" id="BJTG01000002">
    <property type="protein sequence ID" value="GEJ56122.1"/>
    <property type="molecule type" value="Genomic_DNA"/>
</dbReference>
<name>A0A7I9VI83_9BACT</name>
<keyword evidence="3" id="KW-1185">Reference proteome</keyword>
<dbReference type="AlphaFoldDB" id="A0A7I9VI83"/>
<evidence type="ECO:0000256" key="1">
    <source>
        <dbReference type="SAM" id="Phobius"/>
    </source>
</evidence>